<keyword evidence="8" id="KW-1185">Reference proteome</keyword>
<comment type="caution">
    <text evidence="7">The sequence shown here is derived from an EMBL/GenBank/DDBJ whole genome shotgun (WGS) entry which is preliminary data.</text>
</comment>
<dbReference type="EMBL" id="JAMFTS010000005">
    <property type="protein sequence ID" value="KAJ4751060.1"/>
    <property type="molecule type" value="Genomic_DNA"/>
</dbReference>
<sequence>MHSSKERKNTTTMESVYHGQSTQEELGEVMNNLQRGLNSASSLEVLIQNRSGSNAQILIEDIKSCFSRAMTTLNSSNLANDFLNQLQLPYANSQNINIHSNPVRSRPRVEANSQEKLFLDNPDDCYAWSLYGQKEIRNSKYPRFYYVCAHKEDLDCHATKTVLPLEGDSAIYEIIYSGQHTCLQFANEDGFLNSQPRISSNSKDSYASSSDA</sequence>
<evidence type="ECO:0000256" key="5">
    <source>
        <dbReference type="ARBA" id="ARBA00023242"/>
    </source>
</evidence>
<evidence type="ECO:0000256" key="1">
    <source>
        <dbReference type="ARBA" id="ARBA00004123"/>
    </source>
</evidence>
<reference evidence="7" key="1">
    <citation type="submission" date="2022-08" db="EMBL/GenBank/DDBJ databases">
        <authorList>
            <person name="Marques A."/>
        </authorList>
    </citation>
    <scope>NUCLEOTIDE SEQUENCE</scope>
    <source>
        <strain evidence="7">RhyPub2mFocal</strain>
        <tissue evidence="7">Leaves</tissue>
    </source>
</reference>
<evidence type="ECO:0000256" key="4">
    <source>
        <dbReference type="ARBA" id="ARBA00023163"/>
    </source>
</evidence>
<dbReference type="InterPro" id="IPR036576">
    <property type="entry name" value="WRKY_dom_sf"/>
</dbReference>
<evidence type="ECO:0000313" key="7">
    <source>
        <dbReference type="EMBL" id="KAJ4751060.1"/>
    </source>
</evidence>
<dbReference type="AlphaFoldDB" id="A0AAV8C6B4"/>
<evidence type="ECO:0000259" key="6">
    <source>
        <dbReference type="PROSITE" id="PS50811"/>
    </source>
</evidence>
<dbReference type="GO" id="GO:0003700">
    <property type="term" value="F:DNA-binding transcription factor activity"/>
    <property type="evidence" value="ECO:0007669"/>
    <property type="project" value="InterPro"/>
</dbReference>
<accession>A0AAV8C6B4</accession>
<dbReference type="SMART" id="SM00774">
    <property type="entry name" value="WRKY"/>
    <property type="match status" value="1"/>
</dbReference>
<dbReference type="InterPro" id="IPR003657">
    <property type="entry name" value="WRKY_dom"/>
</dbReference>
<keyword evidence="3 7" id="KW-0238">DNA-binding</keyword>
<dbReference type="Pfam" id="PF03106">
    <property type="entry name" value="WRKY"/>
    <property type="match status" value="1"/>
</dbReference>
<comment type="subcellular location">
    <subcellularLocation>
        <location evidence="1">Nucleus</location>
    </subcellularLocation>
</comment>
<dbReference type="Gene3D" id="2.20.25.80">
    <property type="entry name" value="WRKY domain"/>
    <property type="match status" value="1"/>
</dbReference>
<evidence type="ECO:0000256" key="3">
    <source>
        <dbReference type="ARBA" id="ARBA00023125"/>
    </source>
</evidence>
<dbReference type="SUPFAM" id="SSF118290">
    <property type="entry name" value="WRKY DNA-binding domain"/>
    <property type="match status" value="1"/>
</dbReference>
<gene>
    <name evidence="7" type="ORF">LUZ62_085465</name>
</gene>
<keyword evidence="5" id="KW-0539">Nucleus</keyword>
<name>A0AAV8C6B4_9POAL</name>
<keyword evidence="4" id="KW-0804">Transcription</keyword>
<dbReference type="InterPro" id="IPR044810">
    <property type="entry name" value="WRKY_plant"/>
</dbReference>
<evidence type="ECO:0000256" key="2">
    <source>
        <dbReference type="ARBA" id="ARBA00023015"/>
    </source>
</evidence>
<dbReference type="Proteomes" id="UP001140206">
    <property type="component" value="Chromosome 5"/>
</dbReference>
<keyword evidence="2" id="KW-0805">Transcription regulation</keyword>
<organism evidence="7 8">
    <name type="scientific">Rhynchospora pubera</name>
    <dbReference type="NCBI Taxonomy" id="906938"/>
    <lineage>
        <taxon>Eukaryota</taxon>
        <taxon>Viridiplantae</taxon>
        <taxon>Streptophyta</taxon>
        <taxon>Embryophyta</taxon>
        <taxon>Tracheophyta</taxon>
        <taxon>Spermatophyta</taxon>
        <taxon>Magnoliopsida</taxon>
        <taxon>Liliopsida</taxon>
        <taxon>Poales</taxon>
        <taxon>Cyperaceae</taxon>
        <taxon>Cyperoideae</taxon>
        <taxon>Rhynchosporeae</taxon>
        <taxon>Rhynchospora</taxon>
    </lineage>
</organism>
<dbReference type="GO" id="GO:0005634">
    <property type="term" value="C:nucleus"/>
    <property type="evidence" value="ECO:0007669"/>
    <property type="project" value="UniProtKB-SubCell"/>
</dbReference>
<dbReference type="PROSITE" id="PS50811">
    <property type="entry name" value="WRKY"/>
    <property type="match status" value="1"/>
</dbReference>
<dbReference type="PANTHER" id="PTHR31282">
    <property type="entry name" value="WRKY TRANSCRIPTION FACTOR 21-RELATED"/>
    <property type="match status" value="1"/>
</dbReference>
<feature type="domain" description="WRKY" evidence="6">
    <location>
        <begin position="123"/>
        <end position="180"/>
    </location>
</feature>
<proteinExistence type="predicted"/>
<protein>
    <submittedName>
        <fullName evidence="7">WRKY DNA-binding protein 67</fullName>
    </submittedName>
</protein>
<evidence type="ECO:0000313" key="8">
    <source>
        <dbReference type="Proteomes" id="UP001140206"/>
    </source>
</evidence>
<dbReference type="GO" id="GO:0043565">
    <property type="term" value="F:sequence-specific DNA binding"/>
    <property type="evidence" value="ECO:0007669"/>
    <property type="project" value="InterPro"/>
</dbReference>